<dbReference type="AlphaFoldDB" id="A0A3D8RNA7"/>
<dbReference type="Gene3D" id="3.40.50.300">
    <property type="entry name" value="P-loop containing nucleotide triphosphate hydrolases"/>
    <property type="match status" value="1"/>
</dbReference>
<evidence type="ECO:0000259" key="10">
    <source>
        <dbReference type="PROSITE" id="PS50929"/>
    </source>
</evidence>
<evidence type="ECO:0000256" key="3">
    <source>
        <dbReference type="ARBA" id="ARBA00022692"/>
    </source>
</evidence>
<comment type="caution">
    <text evidence="11">The sequence shown here is derived from an EMBL/GenBank/DDBJ whole genome shotgun (WGS) entry which is preliminary data.</text>
</comment>
<dbReference type="InterPro" id="IPR036640">
    <property type="entry name" value="ABC1_TM_sf"/>
</dbReference>
<feature type="transmembrane region" description="Helical" evidence="8">
    <location>
        <begin position="67"/>
        <end position="91"/>
    </location>
</feature>
<dbReference type="PANTHER" id="PTHR24223:SF345">
    <property type="entry name" value="ABC MULTIDRUG TRANSPORTER (EUROFUNG)"/>
    <property type="match status" value="1"/>
</dbReference>
<dbReference type="InterPro" id="IPR011527">
    <property type="entry name" value="ABC1_TM_dom"/>
</dbReference>
<sequence>MMVRIPGAYLHQHTLDAVVHANLKFLTTADVGAVLSLFSQDMTIIDGQLFVNRINFSVTMAATVGSAVIIAISSGYLAISYPIFIALLYLVQKVYLPTSNRLRILDLEAKGPLYTNFLDIINGLATICAFGWSSNHITRNKELLEDSQRPSYLLAMVHQWLTLVMNIIVAILAVVLVSLGTHLHRGHNSGLVGAGLVTIITFGALLTSIVNSYTGLEIYLRAISRLKMFAESTEQEGQPEENYTPKLEWPRRGKVELKDVSVSYDGVFFVLTGVDITIEAGEKVALCGRTGSGKSSLMALLLWVIDPEPYSTILIDDTSLHQINQTTLRERLLAVSQDAIFLPDSSSFRANLDPFDIASTEDCMAGIELIRLGKLMEGQGGLDAAVKTSELSQGQKQMFNFARVLIRRRIRKRIMAASGQNEGGILLLDEVTGSIDTETERSIKDIIEREFKAYTVIMITHRMEMATGCRRIIIIDSGRVVEDRDLVRLAAVEGSRFQRLWLARGV</sequence>
<dbReference type="Pfam" id="PF00005">
    <property type="entry name" value="ABC_tran"/>
    <property type="match status" value="1"/>
</dbReference>
<dbReference type="SUPFAM" id="SSF52540">
    <property type="entry name" value="P-loop containing nucleoside triphosphate hydrolases"/>
    <property type="match status" value="1"/>
</dbReference>
<gene>
    <name evidence="11" type="ORF">BP6252_06689</name>
</gene>
<feature type="transmembrane region" description="Helical" evidence="8">
    <location>
        <begin position="191"/>
        <end position="210"/>
    </location>
</feature>
<keyword evidence="4" id="KW-0547">Nucleotide-binding</keyword>
<name>A0A3D8RNA7_9HELO</name>
<dbReference type="InterPro" id="IPR017871">
    <property type="entry name" value="ABC_transporter-like_CS"/>
</dbReference>
<dbReference type="PROSITE" id="PS50893">
    <property type="entry name" value="ABC_TRANSPORTER_2"/>
    <property type="match status" value="1"/>
</dbReference>
<dbReference type="InterPro" id="IPR003439">
    <property type="entry name" value="ABC_transporter-like_ATP-bd"/>
</dbReference>
<evidence type="ECO:0000256" key="4">
    <source>
        <dbReference type="ARBA" id="ARBA00022741"/>
    </source>
</evidence>
<dbReference type="Pfam" id="PF00664">
    <property type="entry name" value="ABC_membrane"/>
    <property type="match status" value="1"/>
</dbReference>
<dbReference type="InterPro" id="IPR027417">
    <property type="entry name" value="P-loop_NTPase"/>
</dbReference>
<dbReference type="Gene3D" id="1.20.1560.10">
    <property type="entry name" value="ABC transporter type 1, transmembrane domain"/>
    <property type="match status" value="1"/>
</dbReference>
<keyword evidence="2" id="KW-0813">Transport</keyword>
<evidence type="ECO:0000256" key="6">
    <source>
        <dbReference type="ARBA" id="ARBA00022989"/>
    </source>
</evidence>
<dbReference type="PANTHER" id="PTHR24223">
    <property type="entry name" value="ATP-BINDING CASSETTE SUB-FAMILY C"/>
    <property type="match status" value="1"/>
</dbReference>
<dbReference type="SUPFAM" id="SSF90123">
    <property type="entry name" value="ABC transporter transmembrane region"/>
    <property type="match status" value="1"/>
</dbReference>
<keyword evidence="7 8" id="KW-0472">Membrane</keyword>
<protein>
    <recommendedName>
        <fullName evidence="13">ABC transporter domain-containing protein</fullName>
    </recommendedName>
</protein>
<comment type="subcellular location">
    <subcellularLocation>
        <location evidence="1">Membrane</location>
        <topology evidence="1">Multi-pass membrane protein</topology>
    </subcellularLocation>
</comment>
<dbReference type="InterPro" id="IPR003593">
    <property type="entry name" value="AAA+_ATPase"/>
</dbReference>
<dbReference type="STRING" id="1849047.A0A3D8RNA7"/>
<dbReference type="CDD" id="cd18580">
    <property type="entry name" value="ABC_6TM_ABCC_D2"/>
    <property type="match status" value="1"/>
</dbReference>
<dbReference type="InterPro" id="IPR044726">
    <property type="entry name" value="ABCC_6TM_D2"/>
</dbReference>
<proteinExistence type="predicted"/>
<dbReference type="PROSITE" id="PS00211">
    <property type="entry name" value="ABC_TRANSPORTER_1"/>
    <property type="match status" value="1"/>
</dbReference>
<dbReference type="OrthoDB" id="6500128at2759"/>
<dbReference type="Proteomes" id="UP000256645">
    <property type="component" value="Unassembled WGS sequence"/>
</dbReference>
<keyword evidence="3 8" id="KW-0812">Transmembrane</keyword>
<evidence type="ECO:0000256" key="2">
    <source>
        <dbReference type="ARBA" id="ARBA00022448"/>
    </source>
</evidence>
<dbReference type="InterPro" id="IPR050173">
    <property type="entry name" value="ABC_transporter_C-like"/>
</dbReference>
<feature type="domain" description="ABC transmembrane type-1" evidence="10">
    <location>
        <begin position="10"/>
        <end position="228"/>
    </location>
</feature>
<evidence type="ECO:0000256" key="5">
    <source>
        <dbReference type="ARBA" id="ARBA00022840"/>
    </source>
</evidence>
<evidence type="ECO:0000313" key="11">
    <source>
        <dbReference type="EMBL" id="RDW75547.1"/>
    </source>
</evidence>
<feature type="domain" description="ABC transporter" evidence="9">
    <location>
        <begin position="255"/>
        <end position="502"/>
    </location>
</feature>
<dbReference type="GO" id="GO:0016887">
    <property type="term" value="F:ATP hydrolysis activity"/>
    <property type="evidence" value="ECO:0007669"/>
    <property type="project" value="InterPro"/>
</dbReference>
<feature type="transmembrane region" description="Helical" evidence="8">
    <location>
        <begin position="112"/>
        <end position="132"/>
    </location>
</feature>
<dbReference type="PROSITE" id="PS50929">
    <property type="entry name" value="ABC_TM1F"/>
    <property type="match status" value="1"/>
</dbReference>
<dbReference type="GO" id="GO:0140359">
    <property type="term" value="F:ABC-type transporter activity"/>
    <property type="evidence" value="ECO:0007669"/>
    <property type="project" value="InterPro"/>
</dbReference>
<dbReference type="GO" id="GO:0016020">
    <property type="term" value="C:membrane"/>
    <property type="evidence" value="ECO:0007669"/>
    <property type="project" value="UniProtKB-SubCell"/>
</dbReference>
<keyword evidence="6 8" id="KW-1133">Transmembrane helix</keyword>
<dbReference type="EMBL" id="PDLM01000006">
    <property type="protein sequence ID" value="RDW75547.1"/>
    <property type="molecule type" value="Genomic_DNA"/>
</dbReference>
<dbReference type="GO" id="GO:0005524">
    <property type="term" value="F:ATP binding"/>
    <property type="evidence" value="ECO:0007669"/>
    <property type="project" value="UniProtKB-KW"/>
</dbReference>
<evidence type="ECO:0000256" key="7">
    <source>
        <dbReference type="ARBA" id="ARBA00023136"/>
    </source>
</evidence>
<evidence type="ECO:0000256" key="1">
    <source>
        <dbReference type="ARBA" id="ARBA00004141"/>
    </source>
</evidence>
<keyword evidence="5" id="KW-0067">ATP-binding</keyword>
<dbReference type="SMART" id="SM00382">
    <property type="entry name" value="AAA"/>
    <property type="match status" value="1"/>
</dbReference>
<evidence type="ECO:0008006" key="13">
    <source>
        <dbReference type="Google" id="ProtNLM"/>
    </source>
</evidence>
<evidence type="ECO:0000256" key="8">
    <source>
        <dbReference type="SAM" id="Phobius"/>
    </source>
</evidence>
<organism evidence="11 12">
    <name type="scientific">Coleophoma cylindrospora</name>
    <dbReference type="NCBI Taxonomy" id="1849047"/>
    <lineage>
        <taxon>Eukaryota</taxon>
        <taxon>Fungi</taxon>
        <taxon>Dikarya</taxon>
        <taxon>Ascomycota</taxon>
        <taxon>Pezizomycotina</taxon>
        <taxon>Leotiomycetes</taxon>
        <taxon>Helotiales</taxon>
        <taxon>Dermateaceae</taxon>
        <taxon>Coleophoma</taxon>
    </lineage>
</organism>
<accession>A0A3D8RNA7</accession>
<evidence type="ECO:0000259" key="9">
    <source>
        <dbReference type="PROSITE" id="PS50893"/>
    </source>
</evidence>
<reference evidence="11 12" key="1">
    <citation type="journal article" date="2018" name="IMA Fungus">
        <title>IMA Genome-F 9: Draft genome sequence of Annulohypoxylon stygium, Aspergillus mulundensis, Berkeleyomyces basicola (syn. Thielaviopsis basicola), Ceratocystis smalleyi, two Cercospora beticola strains, Coleophoma cylindrospora, Fusarium fracticaudum, Phialophora cf. hyalina, and Morchella septimelata.</title>
        <authorList>
            <person name="Wingfield B.D."/>
            <person name="Bills G.F."/>
            <person name="Dong Y."/>
            <person name="Huang W."/>
            <person name="Nel W.J."/>
            <person name="Swalarsk-Parry B.S."/>
            <person name="Vaghefi N."/>
            <person name="Wilken P.M."/>
            <person name="An Z."/>
            <person name="de Beer Z.W."/>
            <person name="De Vos L."/>
            <person name="Chen L."/>
            <person name="Duong T.A."/>
            <person name="Gao Y."/>
            <person name="Hammerbacher A."/>
            <person name="Kikkert J.R."/>
            <person name="Li Y."/>
            <person name="Li H."/>
            <person name="Li K."/>
            <person name="Li Q."/>
            <person name="Liu X."/>
            <person name="Ma X."/>
            <person name="Naidoo K."/>
            <person name="Pethybridge S.J."/>
            <person name="Sun J."/>
            <person name="Steenkamp E.T."/>
            <person name="van der Nest M.A."/>
            <person name="van Wyk S."/>
            <person name="Wingfield M.J."/>
            <person name="Xiong C."/>
            <person name="Yue Q."/>
            <person name="Zhang X."/>
        </authorList>
    </citation>
    <scope>NUCLEOTIDE SEQUENCE [LARGE SCALE GENOMIC DNA]</scope>
    <source>
        <strain evidence="11 12">BP6252</strain>
    </source>
</reference>
<keyword evidence="12" id="KW-1185">Reference proteome</keyword>
<feature type="transmembrane region" description="Helical" evidence="8">
    <location>
        <begin position="152"/>
        <end position="179"/>
    </location>
</feature>
<evidence type="ECO:0000313" key="12">
    <source>
        <dbReference type="Proteomes" id="UP000256645"/>
    </source>
</evidence>